<proteinExistence type="predicted"/>
<dbReference type="RefSeq" id="WP_110934923.1">
    <property type="nucleotide sequence ID" value="NZ_KZ614146.1"/>
</dbReference>
<dbReference type="GO" id="GO:0000917">
    <property type="term" value="P:division septum assembly"/>
    <property type="evidence" value="ECO:0007669"/>
    <property type="project" value="UniProtKB-KW"/>
</dbReference>
<keyword evidence="6" id="KW-0131">Cell cycle</keyword>
<comment type="subcellular location">
    <subcellularLocation>
        <location evidence="1">Cytoplasm</location>
    </subcellularLocation>
</comment>
<name>A0A3A9K6Q2_9BACI</name>
<protein>
    <recommendedName>
        <fullName evidence="2">Cell division protein ZapA</fullName>
    </recommendedName>
    <alternativeName>
        <fullName evidence="9">Z ring-associated protein ZapA</fullName>
    </alternativeName>
</protein>
<evidence type="ECO:0000256" key="4">
    <source>
        <dbReference type="ARBA" id="ARBA00022618"/>
    </source>
</evidence>
<gene>
    <name evidence="10" type="ORF">CR203_18195</name>
</gene>
<evidence type="ECO:0000256" key="3">
    <source>
        <dbReference type="ARBA" id="ARBA00022490"/>
    </source>
</evidence>
<evidence type="ECO:0000256" key="8">
    <source>
        <dbReference type="ARBA" id="ARBA00026068"/>
    </source>
</evidence>
<evidence type="ECO:0000256" key="2">
    <source>
        <dbReference type="ARBA" id="ARBA00015195"/>
    </source>
</evidence>
<comment type="function">
    <text evidence="7">Activator of cell division through the inhibition of FtsZ GTPase activity, therefore promoting FtsZ assembly into bundles of protofilaments necessary for the formation of the division Z ring. It is recruited early at mid-cell but it is not essential for cell division.</text>
</comment>
<reference evidence="10 11" key="1">
    <citation type="submission" date="2017-10" db="EMBL/GenBank/DDBJ databases">
        <title>Bacillus sp. nov., a halophilic bacterium isolated from a Keqin Lake.</title>
        <authorList>
            <person name="Wang H."/>
        </authorList>
    </citation>
    <scope>NUCLEOTIDE SEQUENCE [LARGE SCALE GENOMIC DNA]</scope>
    <source>
        <strain evidence="10 11">KCTC 13187</strain>
    </source>
</reference>
<dbReference type="AlphaFoldDB" id="A0A3A9K6Q2"/>
<sequence>MGEDKEKSRTVVTINNQQYTIVSKEGSDYVNKVAELVNNKMRELKELNPYLDSTKLAVLTAVNIGSEYIHLLSQLEDEKKDED</sequence>
<dbReference type="InterPro" id="IPR053712">
    <property type="entry name" value="Bac_CellDiv_Activator"/>
</dbReference>
<organism evidence="10 11">
    <name type="scientific">Salipaludibacillus neizhouensis</name>
    <dbReference type="NCBI Taxonomy" id="885475"/>
    <lineage>
        <taxon>Bacteria</taxon>
        <taxon>Bacillati</taxon>
        <taxon>Bacillota</taxon>
        <taxon>Bacilli</taxon>
        <taxon>Bacillales</taxon>
        <taxon>Bacillaceae</taxon>
    </lineage>
</organism>
<keyword evidence="4 10" id="KW-0132">Cell division</keyword>
<evidence type="ECO:0000256" key="9">
    <source>
        <dbReference type="ARBA" id="ARBA00033158"/>
    </source>
</evidence>
<dbReference type="OrthoDB" id="9808604at2"/>
<dbReference type="PANTHER" id="PTHR34981:SF1">
    <property type="entry name" value="CELL DIVISION PROTEIN ZAPA"/>
    <property type="match status" value="1"/>
</dbReference>
<evidence type="ECO:0000313" key="10">
    <source>
        <dbReference type="EMBL" id="RKL66001.1"/>
    </source>
</evidence>
<dbReference type="Gene3D" id="6.10.250.790">
    <property type="match status" value="1"/>
</dbReference>
<dbReference type="GO" id="GO:0030428">
    <property type="term" value="C:cell septum"/>
    <property type="evidence" value="ECO:0007669"/>
    <property type="project" value="TreeGrafter"/>
</dbReference>
<dbReference type="EMBL" id="PDOE01000010">
    <property type="protein sequence ID" value="RKL66001.1"/>
    <property type="molecule type" value="Genomic_DNA"/>
</dbReference>
<keyword evidence="3" id="KW-0963">Cytoplasm</keyword>
<dbReference type="GO" id="GO:0000921">
    <property type="term" value="P:septin ring assembly"/>
    <property type="evidence" value="ECO:0007669"/>
    <property type="project" value="TreeGrafter"/>
</dbReference>
<dbReference type="GO" id="GO:0043093">
    <property type="term" value="P:FtsZ-dependent cytokinesis"/>
    <property type="evidence" value="ECO:0007669"/>
    <property type="project" value="TreeGrafter"/>
</dbReference>
<dbReference type="InterPro" id="IPR036192">
    <property type="entry name" value="Cell_div_ZapA-like_sf"/>
</dbReference>
<dbReference type="SUPFAM" id="SSF102829">
    <property type="entry name" value="Cell division protein ZapA-like"/>
    <property type="match status" value="1"/>
</dbReference>
<evidence type="ECO:0000313" key="11">
    <source>
        <dbReference type="Proteomes" id="UP000281498"/>
    </source>
</evidence>
<dbReference type="GO" id="GO:0032153">
    <property type="term" value="C:cell division site"/>
    <property type="evidence" value="ECO:0007669"/>
    <property type="project" value="TreeGrafter"/>
</dbReference>
<dbReference type="GO" id="GO:0005829">
    <property type="term" value="C:cytosol"/>
    <property type="evidence" value="ECO:0007669"/>
    <property type="project" value="TreeGrafter"/>
</dbReference>
<dbReference type="NCBIfam" id="NF010724">
    <property type="entry name" value="PRK14126.1"/>
    <property type="match status" value="1"/>
</dbReference>
<dbReference type="InterPro" id="IPR007838">
    <property type="entry name" value="Cell_div_ZapA-like"/>
</dbReference>
<dbReference type="PANTHER" id="PTHR34981">
    <property type="entry name" value="CELL DIVISION PROTEIN ZAPA"/>
    <property type="match status" value="1"/>
</dbReference>
<accession>A0A3A9K6Q2</accession>
<dbReference type="Pfam" id="PF05164">
    <property type="entry name" value="ZapA"/>
    <property type="match status" value="1"/>
</dbReference>
<keyword evidence="5" id="KW-0717">Septation</keyword>
<dbReference type="Proteomes" id="UP000281498">
    <property type="component" value="Unassembled WGS sequence"/>
</dbReference>
<evidence type="ECO:0000256" key="7">
    <source>
        <dbReference type="ARBA" id="ARBA00024910"/>
    </source>
</evidence>
<keyword evidence="11" id="KW-1185">Reference proteome</keyword>
<evidence type="ECO:0000256" key="5">
    <source>
        <dbReference type="ARBA" id="ARBA00023210"/>
    </source>
</evidence>
<evidence type="ECO:0000256" key="6">
    <source>
        <dbReference type="ARBA" id="ARBA00023306"/>
    </source>
</evidence>
<comment type="caution">
    <text evidence="10">The sequence shown here is derived from an EMBL/GenBank/DDBJ whole genome shotgun (WGS) entry which is preliminary data.</text>
</comment>
<comment type="subunit">
    <text evidence="8">Homodimer. Interacts with FtsZ.</text>
</comment>
<evidence type="ECO:0000256" key="1">
    <source>
        <dbReference type="ARBA" id="ARBA00004496"/>
    </source>
</evidence>